<dbReference type="AlphaFoldDB" id="A0AAX4HGW2"/>
<organism evidence="2 3">
    <name type="scientific">Australozyma saopauloensis</name>
    <dbReference type="NCBI Taxonomy" id="291208"/>
    <lineage>
        <taxon>Eukaryota</taxon>
        <taxon>Fungi</taxon>
        <taxon>Dikarya</taxon>
        <taxon>Ascomycota</taxon>
        <taxon>Saccharomycotina</taxon>
        <taxon>Pichiomycetes</taxon>
        <taxon>Metschnikowiaceae</taxon>
        <taxon>Australozyma</taxon>
    </lineage>
</organism>
<name>A0AAX4HGW2_9ASCO</name>
<dbReference type="GO" id="GO:0005634">
    <property type="term" value="C:nucleus"/>
    <property type="evidence" value="ECO:0007669"/>
    <property type="project" value="TreeGrafter"/>
</dbReference>
<dbReference type="RefSeq" id="XP_062879895.1">
    <property type="nucleotide sequence ID" value="XM_063023825.1"/>
</dbReference>
<dbReference type="KEGG" id="asau:88175968"/>
<dbReference type="Gene3D" id="1.10.472.10">
    <property type="entry name" value="Cyclin-like"/>
    <property type="match status" value="1"/>
</dbReference>
<gene>
    <name evidence="2" type="ORF">PUMCH_004908</name>
</gene>
<dbReference type="InterPro" id="IPR013922">
    <property type="entry name" value="Cyclin_PHO80-like"/>
</dbReference>
<dbReference type="CDD" id="cd20557">
    <property type="entry name" value="CYCLIN_ScPCL1-like"/>
    <property type="match status" value="1"/>
</dbReference>
<evidence type="ECO:0000313" key="3">
    <source>
        <dbReference type="Proteomes" id="UP001338582"/>
    </source>
</evidence>
<dbReference type="PANTHER" id="PTHR15615">
    <property type="match status" value="1"/>
</dbReference>
<dbReference type="Proteomes" id="UP001338582">
    <property type="component" value="Chromosome 6"/>
</dbReference>
<proteinExistence type="predicted"/>
<dbReference type="InterPro" id="IPR006671">
    <property type="entry name" value="Cyclin_N"/>
</dbReference>
<dbReference type="EMBL" id="CP138899">
    <property type="protein sequence ID" value="WPK27517.1"/>
    <property type="molecule type" value="Genomic_DNA"/>
</dbReference>
<dbReference type="GeneID" id="88175968"/>
<feature type="domain" description="Cyclin N-terminal" evidence="1">
    <location>
        <begin position="117"/>
        <end position="207"/>
    </location>
</feature>
<accession>A0AAX4HGW2</accession>
<dbReference type="GO" id="GO:0000307">
    <property type="term" value="C:cyclin-dependent protein kinase holoenzyme complex"/>
    <property type="evidence" value="ECO:0007669"/>
    <property type="project" value="UniProtKB-ARBA"/>
</dbReference>
<dbReference type="GO" id="GO:0016538">
    <property type="term" value="F:cyclin-dependent protein serine/threonine kinase regulator activity"/>
    <property type="evidence" value="ECO:0007669"/>
    <property type="project" value="TreeGrafter"/>
</dbReference>
<dbReference type="PANTHER" id="PTHR15615:SF27">
    <property type="entry name" value="PHO85 CYCLIN CLG1"/>
    <property type="match status" value="1"/>
</dbReference>
<evidence type="ECO:0000259" key="1">
    <source>
        <dbReference type="Pfam" id="PF00134"/>
    </source>
</evidence>
<sequence>MASYYPVGGVAHQRVHPLYGYGCFDSYRMPAVPPSYLQGHPFSANNNIGNNFAAYGNGDVSAPAQASHTSEAPAEATGGITAVMEYKPATMASFLSWCVYGMLKQGRAATAEFEQAIVSILHATRLPKSTIIIALEYVNQRFGSSEVKVLADNEVFLTIVVSLVLANKFNDDNTFTNRSWSGATGLQIEMINKEEASWLEAVGWNLNIVPFRANIECLDECWNTWLNRYSNEKMYSSSSAYTSAYAPAYTPSYGSTYTPSSPTYDYGFNQSSISSSPLASSPAKYNYDWQNSQYNWGHGFANMYSQPLIWAHNPASTSQYGSDFASYGYGVPNTYYNCMASC</sequence>
<protein>
    <recommendedName>
        <fullName evidence="1">Cyclin N-terminal domain-containing protein</fullName>
    </recommendedName>
</protein>
<keyword evidence="3" id="KW-1185">Reference proteome</keyword>
<reference evidence="2 3" key="1">
    <citation type="submission" date="2023-10" db="EMBL/GenBank/DDBJ databases">
        <title>Draft Genome Sequence of Candida saopaulonensis from a very Premature Infant with Sepsis.</title>
        <authorList>
            <person name="Ning Y."/>
            <person name="Dai R."/>
            <person name="Xiao M."/>
            <person name="Xu Y."/>
            <person name="Yan Q."/>
            <person name="Zhang L."/>
        </authorList>
    </citation>
    <scope>NUCLEOTIDE SEQUENCE [LARGE SCALE GENOMIC DNA]</scope>
    <source>
        <strain evidence="2 3">19XY460</strain>
    </source>
</reference>
<dbReference type="Pfam" id="PF00134">
    <property type="entry name" value="Cyclin_N"/>
    <property type="match status" value="1"/>
</dbReference>
<dbReference type="GO" id="GO:0019901">
    <property type="term" value="F:protein kinase binding"/>
    <property type="evidence" value="ECO:0007669"/>
    <property type="project" value="InterPro"/>
</dbReference>
<evidence type="ECO:0000313" key="2">
    <source>
        <dbReference type="EMBL" id="WPK27517.1"/>
    </source>
</evidence>